<name>A0A5E7YQH0_9SPHN</name>
<dbReference type="PRINTS" id="PR00081">
    <property type="entry name" value="GDHRDH"/>
</dbReference>
<keyword evidence="2" id="KW-0560">Oxidoreductase</keyword>
<dbReference type="EMBL" id="CABVLI010000033">
    <property type="protein sequence ID" value="VVT07503.1"/>
    <property type="molecule type" value="Genomic_DNA"/>
</dbReference>
<dbReference type="Pfam" id="PF00106">
    <property type="entry name" value="adh_short"/>
    <property type="match status" value="1"/>
</dbReference>
<gene>
    <name evidence="4" type="ORF">SPHINGO391_390057</name>
</gene>
<evidence type="ECO:0000313" key="4">
    <source>
        <dbReference type="EMBL" id="VVT07503.1"/>
    </source>
</evidence>
<evidence type="ECO:0000256" key="1">
    <source>
        <dbReference type="ARBA" id="ARBA00006484"/>
    </source>
</evidence>
<reference evidence="4 5" key="1">
    <citation type="submission" date="2019-09" db="EMBL/GenBank/DDBJ databases">
        <authorList>
            <person name="Dittami M. S."/>
        </authorList>
    </citation>
    <scope>NUCLEOTIDE SEQUENCE [LARGE SCALE GENOMIC DNA]</scope>
    <source>
        <strain evidence="4">SPHINGO391</strain>
    </source>
</reference>
<proteinExistence type="inferred from homology"/>
<evidence type="ECO:0000313" key="5">
    <source>
        <dbReference type="Proteomes" id="UP000326857"/>
    </source>
</evidence>
<dbReference type="PRINTS" id="PR00080">
    <property type="entry name" value="SDRFAMILY"/>
</dbReference>
<evidence type="ECO:0000256" key="3">
    <source>
        <dbReference type="RuleBase" id="RU000363"/>
    </source>
</evidence>
<dbReference type="GO" id="GO:0016491">
    <property type="term" value="F:oxidoreductase activity"/>
    <property type="evidence" value="ECO:0007669"/>
    <property type="project" value="UniProtKB-KW"/>
</dbReference>
<accession>A0A5E7YQH0</accession>
<dbReference type="AlphaFoldDB" id="A0A5E7YQH0"/>
<dbReference type="PANTHER" id="PTHR43976:SF16">
    <property type="entry name" value="SHORT-CHAIN DEHYDROGENASE_REDUCTASE FAMILY PROTEIN"/>
    <property type="match status" value="1"/>
</dbReference>
<organism evidence="4 5">
    <name type="scientific">Sphingomonas aurantiaca</name>
    <dbReference type="NCBI Taxonomy" id="185949"/>
    <lineage>
        <taxon>Bacteria</taxon>
        <taxon>Pseudomonadati</taxon>
        <taxon>Pseudomonadota</taxon>
        <taxon>Alphaproteobacteria</taxon>
        <taxon>Sphingomonadales</taxon>
        <taxon>Sphingomonadaceae</taxon>
        <taxon>Sphingomonas</taxon>
    </lineage>
</organism>
<dbReference type="RefSeq" id="WP_151990351.1">
    <property type="nucleotide sequence ID" value="NZ_LR701528.1"/>
</dbReference>
<dbReference type="InterPro" id="IPR036291">
    <property type="entry name" value="NAD(P)-bd_dom_sf"/>
</dbReference>
<dbReference type="InterPro" id="IPR002347">
    <property type="entry name" value="SDR_fam"/>
</dbReference>
<dbReference type="PANTHER" id="PTHR43976">
    <property type="entry name" value="SHORT CHAIN DEHYDROGENASE"/>
    <property type="match status" value="1"/>
</dbReference>
<sequence>MSKTIVITGTNSGFGLAAVKRFASEGWNVVATVRKEEYLTVHDGITNVKTLLLDVSDEGAAEAFARDAIAAFGRVDALVNNAGYYQMGPLEASSMEQVHQQFQTNVFGLMALTKAFVPTFREQRSGVIVNLSSISGDQGYPYTSVYAASKAAVAAFSEGLNVELADFGVSVKAVFPGAHATRIFTKIDIAGNVPDDYQPGIQRFFGAQGTGSAPEVTVDAIWAAVVDGDQARVRYYSGPDGEIVPRAQQMLGRDWYWREFRNAALGNPSPLWKSMVRAGDEQVEFKL</sequence>
<evidence type="ECO:0000256" key="2">
    <source>
        <dbReference type="ARBA" id="ARBA00023002"/>
    </source>
</evidence>
<dbReference type="Gene3D" id="3.40.50.720">
    <property type="entry name" value="NAD(P)-binding Rossmann-like Domain"/>
    <property type="match status" value="1"/>
</dbReference>
<dbReference type="InterPro" id="IPR051911">
    <property type="entry name" value="SDR_oxidoreductase"/>
</dbReference>
<comment type="similarity">
    <text evidence="1 3">Belongs to the short-chain dehydrogenases/reductases (SDR) family.</text>
</comment>
<dbReference type="Proteomes" id="UP000326857">
    <property type="component" value="Unassembled WGS sequence"/>
</dbReference>
<dbReference type="SUPFAM" id="SSF51735">
    <property type="entry name" value="NAD(P)-binding Rossmann-fold domains"/>
    <property type="match status" value="1"/>
</dbReference>
<protein>
    <submittedName>
        <fullName evidence="4">Putative oxidoreductase</fullName>
    </submittedName>
</protein>